<organism evidence="4">
    <name type="scientific">Tanacetum cinerariifolium</name>
    <name type="common">Dalmatian daisy</name>
    <name type="synonym">Chrysanthemum cinerariifolium</name>
    <dbReference type="NCBI Taxonomy" id="118510"/>
    <lineage>
        <taxon>Eukaryota</taxon>
        <taxon>Viridiplantae</taxon>
        <taxon>Streptophyta</taxon>
        <taxon>Embryophyta</taxon>
        <taxon>Tracheophyta</taxon>
        <taxon>Spermatophyta</taxon>
        <taxon>Magnoliopsida</taxon>
        <taxon>eudicotyledons</taxon>
        <taxon>Gunneridae</taxon>
        <taxon>Pentapetalae</taxon>
        <taxon>asterids</taxon>
        <taxon>campanulids</taxon>
        <taxon>Asterales</taxon>
        <taxon>Asteraceae</taxon>
        <taxon>Asteroideae</taxon>
        <taxon>Anthemideae</taxon>
        <taxon>Anthemidinae</taxon>
        <taxon>Tanacetum</taxon>
    </lineage>
</organism>
<dbReference type="SUPFAM" id="SSF57756">
    <property type="entry name" value="Retrovirus zinc finger-like domains"/>
    <property type="match status" value="1"/>
</dbReference>
<keyword evidence="1" id="KW-0862">Zinc</keyword>
<keyword evidence="2" id="KW-0175">Coiled coil</keyword>
<keyword evidence="1" id="KW-0479">Metal-binding</keyword>
<dbReference type="Pfam" id="PF00098">
    <property type="entry name" value="zf-CCHC"/>
    <property type="match status" value="1"/>
</dbReference>
<dbReference type="PROSITE" id="PS50158">
    <property type="entry name" value="ZF_CCHC"/>
    <property type="match status" value="1"/>
</dbReference>
<comment type="caution">
    <text evidence="4">The sequence shown here is derived from an EMBL/GenBank/DDBJ whole genome shotgun (WGS) entry which is preliminary data.</text>
</comment>
<accession>A0A6L2M6L9</accession>
<dbReference type="GO" id="GO:0008270">
    <property type="term" value="F:zinc ion binding"/>
    <property type="evidence" value="ECO:0007669"/>
    <property type="project" value="UniProtKB-KW"/>
</dbReference>
<sequence>MANSNNPYAFPAPHQDQQSFNQNYMQQPMPNPKDITDPITAMNMELALMAKEFKINYSTPTNNNQRISSNPRNRQIAQPGMNMGQDRQIQMVAQNPRVQNVRNQNRLIGILRNGNQTGNGNLVVGCAEGNTTEHNRNQIRCYNCRGVGHFARNCTVRPRRRDTTYLQTQLLIAQKEEAGIQLQAEEFDLMAAAADLDEIKEVNANCILMANLQQALTSGTQTDKAPVYDSDGLAKVHDYENCDDNEIFNMFTQEEQYTELLKPIPEQHQVPQYDNNVISEVTSVEQSGETVEQHPINFEKTRALYDSLYQNLAIEVEKINLVNRKLKKTNADLTIELSVYQEQCLSKKINALHLSTGKQIMTLNEEISDLNKQISKEKSTVSFLLEEKKKLKSDFKTREDDLLDKQIQLEKKIKELNNILVKTGQSIQMIHMLSPKPDSFYHSEQKMALGYKNPFYLKQAQKKQQSLYDGKVLLKKHDPPNDFRNPHPMTAAVTGVANVVVESLRPKRDEEFTAEENARDLADIQAASILSQGLPRHIFNTLNQTESAKEMWENIKLLMKGSGLSEQRKQKELFDEYECFRAIMNESIHEYFIRFPKLANDLKITKIKIPTHQ</sequence>
<dbReference type="Pfam" id="PF14223">
    <property type="entry name" value="Retrotran_gag_2"/>
    <property type="match status" value="1"/>
</dbReference>
<reference evidence="4" key="1">
    <citation type="journal article" date="2019" name="Sci. Rep.">
        <title>Draft genome of Tanacetum cinerariifolium, the natural source of mosquito coil.</title>
        <authorList>
            <person name="Yamashiro T."/>
            <person name="Shiraishi A."/>
            <person name="Satake H."/>
            <person name="Nakayama K."/>
        </authorList>
    </citation>
    <scope>NUCLEOTIDE SEQUENCE</scope>
</reference>
<dbReference type="GO" id="GO:0003676">
    <property type="term" value="F:nucleic acid binding"/>
    <property type="evidence" value="ECO:0007669"/>
    <property type="project" value="InterPro"/>
</dbReference>
<feature type="domain" description="CCHC-type" evidence="3">
    <location>
        <begin position="140"/>
        <end position="154"/>
    </location>
</feature>
<dbReference type="Gene3D" id="4.10.60.10">
    <property type="entry name" value="Zinc finger, CCHC-type"/>
    <property type="match status" value="1"/>
</dbReference>
<evidence type="ECO:0000256" key="1">
    <source>
        <dbReference type="PROSITE-ProRule" id="PRU00047"/>
    </source>
</evidence>
<evidence type="ECO:0000259" key="3">
    <source>
        <dbReference type="PROSITE" id="PS50158"/>
    </source>
</evidence>
<feature type="coiled-coil region" evidence="2">
    <location>
        <begin position="323"/>
        <end position="419"/>
    </location>
</feature>
<dbReference type="AlphaFoldDB" id="A0A6L2M6L9"/>
<evidence type="ECO:0000313" key="4">
    <source>
        <dbReference type="EMBL" id="GEU69676.1"/>
    </source>
</evidence>
<gene>
    <name evidence="4" type="ORF">Tci_041654</name>
</gene>
<dbReference type="SMART" id="SM00343">
    <property type="entry name" value="ZnF_C2HC"/>
    <property type="match status" value="1"/>
</dbReference>
<protein>
    <recommendedName>
        <fullName evidence="3">CCHC-type domain-containing protein</fullName>
    </recommendedName>
</protein>
<dbReference type="InterPro" id="IPR001878">
    <property type="entry name" value="Znf_CCHC"/>
</dbReference>
<proteinExistence type="predicted"/>
<dbReference type="InterPro" id="IPR036875">
    <property type="entry name" value="Znf_CCHC_sf"/>
</dbReference>
<dbReference type="EMBL" id="BKCJ010005978">
    <property type="protein sequence ID" value="GEU69676.1"/>
    <property type="molecule type" value="Genomic_DNA"/>
</dbReference>
<name>A0A6L2M6L9_TANCI</name>
<keyword evidence="1" id="KW-0863">Zinc-finger</keyword>
<evidence type="ECO:0000256" key="2">
    <source>
        <dbReference type="SAM" id="Coils"/>
    </source>
</evidence>